<feature type="non-terminal residue" evidence="1">
    <location>
        <position position="1"/>
    </location>
</feature>
<evidence type="ECO:0000313" key="1">
    <source>
        <dbReference type="EMBL" id="GAI08830.1"/>
    </source>
</evidence>
<name>X1M2C5_9ZZZZ</name>
<sequence>TRADSDETNRIRLSFSLELGSRRERKEQKRKWV</sequence>
<organism evidence="1">
    <name type="scientific">marine sediment metagenome</name>
    <dbReference type="NCBI Taxonomy" id="412755"/>
    <lineage>
        <taxon>unclassified sequences</taxon>
        <taxon>metagenomes</taxon>
        <taxon>ecological metagenomes</taxon>
    </lineage>
</organism>
<comment type="caution">
    <text evidence="1">The sequence shown here is derived from an EMBL/GenBank/DDBJ whole genome shotgun (WGS) entry which is preliminary data.</text>
</comment>
<gene>
    <name evidence="1" type="ORF">S06H3_15259</name>
</gene>
<proteinExistence type="predicted"/>
<accession>X1M2C5</accession>
<protein>
    <submittedName>
        <fullName evidence="1">Uncharacterized protein</fullName>
    </submittedName>
</protein>
<dbReference type="AlphaFoldDB" id="X1M2C5"/>
<dbReference type="EMBL" id="BARV01007500">
    <property type="protein sequence ID" value="GAI08830.1"/>
    <property type="molecule type" value="Genomic_DNA"/>
</dbReference>
<reference evidence="1" key="1">
    <citation type="journal article" date="2014" name="Front. Microbiol.">
        <title>High frequency of phylogenetically diverse reductive dehalogenase-homologous genes in deep subseafloor sedimentary metagenomes.</title>
        <authorList>
            <person name="Kawai M."/>
            <person name="Futagami T."/>
            <person name="Toyoda A."/>
            <person name="Takaki Y."/>
            <person name="Nishi S."/>
            <person name="Hori S."/>
            <person name="Arai W."/>
            <person name="Tsubouchi T."/>
            <person name="Morono Y."/>
            <person name="Uchiyama I."/>
            <person name="Ito T."/>
            <person name="Fujiyama A."/>
            <person name="Inagaki F."/>
            <person name="Takami H."/>
        </authorList>
    </citation>
    <scope>NUCLEOTIDE SEQUENCE</scope>
    <source>
        <strain evidence="1">Expedition CK06-06</strain>
    </source>
</reference>